<dbReference type="InterPro" id="IPR011146">
    <property type="entry name" value="HIT-like"/>
</dbReference>
<feature type="domain" description="HIT" evidence="4">
    <location>
        <begin position="25"/>
        <end position="131"/>
    </location>
</feature>
<dbReference type="SUPFAM" id="SSF54197">
    <property type="entry name" value="HIT-like"/>
    <property type="match status" value="1"/>
</dbReference>
<evidence type="ECO:0000256" key="3">
    <source>
        <dbReference type="PROSITE-ProRule" id="PRU00464"/>
    </source>
</evidence>
<reference evidence="5 6" key="1">
    <citation type="journal article" date="2019" name="Nat. Ecol. Evol.">
        <title>Megaphylogeny resolves global patterns of mushroom evolution.</title>
        <authorList>
            <person name="Varga T."/>
            <person name="Krizsan K."/>
            <person name="Foldi C."/>
            <person name="Dima B."/>
            <person name="Sanchez-Garcia M."/>
            <person name="Sanchez-Ramirez S."/>
            <person name="Szollosi G.J."/>
            <person name="Szarkandi J.G."/>
            <person name="Papp V."/>
            <person name="Albert L."/>
            <person name="Andreopoulos W."/>
            <person name="Angelini C."/>
            <person name="Antonin V."/>
            <person name="Barry K.W."/>
            <person name="Bougher N.L."/>
            <person name="Buchanan P."/>
            <person name="Buyck B."/>
            <person name="Bense V."/>
            <person name="Catcheside P."/>
            <person name="Chovatia M."/>
            <person name="Cooper J."/>
            <person name="Damon W."/>
            <person name="Desjardin D."/>
            <person name="Finy P."/>
            <person name="Geml J."/>
            <person name="Haridas S."/>
            <person name="Hughes K."/>
            <person name="Justo A."/>
            <person name="Karasinski D."/>
            <person name="Kautmanova I."/>
            <person name="Kiss B."/>
            <person name="Kocsube S."/>
            <person name="Kotiranta H."/>
            <person name="LaButti K.M."/>
            <person name="Lechner B.E."/>
            <person name="Liimatainen K."/>
            <person name="Lipzen A."/>
            <person name="Lukacs Z."/>
            <person name="Mihaltcheva S."/>
            <person name="Morgado L.N."/>
            <person name="Niskanen T."/>
            <person name="Noordeloos M.E."/>
            <person name="Ohm R.A."/>
            <person name="Ortiz-Santana B."/>
            <person name="Ovrebo C."/>
            <person name="Racz N."/>
            <person name="Riley R."/>
            <person name="Savchenko A."/>
            <person name="Shiryaev A."/>
            <person name="Soop K."/>
            <person name="Spirin V."/>
            <person name="Szebenyi C."/>
            <person name="Tomsovsky M."/>
            <person name="Tulloss R.E."/>
            <person name="Uehling J."/>
            <person name="Grigoriev I.V."/>
            <person name="Vagvolgyi C."/>
            <person name="Papp T."/>
            <person name="Martin F.M."/>
            <person name="Miettinen O."/>
            <person name="Hibbett D.S."/>
            <person name="Nagy L.G."/>
        </authorList>
    </citation>
    <scope>NUCLEOTIDE SEQUENCE [LARGE SCALE GENOMIC DNA]</scope>
    <source>
        <strain evidence="5 6">FP101781</strain>
    </source>
</reference>
<sequence>MTSFMIDAHIDRKVPEKWKKDEDCVFCGIVDRKLPASIVFENEKVIAILDILPLRKGHTLVIPKIHVAKLSELPAEYAAATGEAISKVANALTGALDHTALNVVANQEYAQIVPHVHYHIIPAPRLGAPKPEGSTAPAADFSHKDMHRIERANRDELDDDVAEELVARVKANL</sequence>
<feature type="active site" description="Tele-AMP-histidine intermediate" evidence="1">
    <location>
        <position position="117"/>
    </location>
</feature>
<dbReference type="PANTHER" id="PTHR46648">
    <property type="entry name" value="HIT FAMILY PROTEIN 1"/>
    <property type="match status" value="1"/>
</dbReference>
<dbReference type="AlphaFoldDB" id="A0A4Y7SM80"/>
<dbReference type="OrthoDB" id="672793at2759"/>
<proteinExistence type="predicted"/>
<dbReference type="EMBL" id="QPFP01000086">
    <property type="protein sequence ID" value="TEB22748.1"/>
    <property type="molecule type" value="Genomic_DNA"/>
</dbReference>
<dbReference type="InterPro" id="IPR036265">
    <property type="entry name" value="HIT-like_sf"/>
</dbReference>
<dbReference type="Proteomes" id="UP000298030">
    <property type="component" value="Unassembled WGS sequence"/>
</dbReference>
<evidence type="ECO:0000313" key="5">
    <source>
        <dbReference type="EMBL" id="TEB22748.1"/>
    </source>
</evidence>
<dbReference type="GO" id="GO:0003824">
    <property type="term" value="F:catalytic activity"/>
    <property type="evidence" value="ECO:0007669"/>
    <property type="project" value="InterPro"/>
</dbReference>
<dbReference type="STRING" id="71717.A0A4Y7SM80"/>
<gene>
    <name evidence="5" type="ORF">FA13DRAFT_1670607</name>
</gene>
<dbReference type="Pfam" id="PF01230">
    <property type="entry name" value="HIT"/>
    <property type="match status" value="1"/>
</dbReference>
<dbReference type="PANTHER" id="PTHR46648:SF1">
    <property type="entry name" value="ADENOSINE 5'-MONOPHOSPHORAMIDASE HNT1"/>
    <property type="match status" value="1"/>
</dbReference>
<dbReference type="GO" id="GO:0009117">
    <property type="term" value="P:nucleotide metabolic process"/>
    <property type="evidence" value="ECO:0007669"/>
    <property type="project" value="TreeGrafter"/>
</dbReference>
<dbReference type="InterPro" id="IPR001310">
    <property type="entry name" value="Histidine_triad_HIT"/>
</dbReference>
<organism evidence="5 6">
    <name type="scientific">Coprinellus micaceus</name>
    <name type="common">Glistening ink-cap mushroom</name>
    <name type="synonym">Coprinus micaceus</name>
    <dbReference type="NCBI Taxonomy" id="71717"/>
    <lineage>
        <taxon>Eukaryota</taxon>
        <taxon>Fungi</taxon>
        <taxon>Dikarya</taxon>
        <taxon>Basidiomycota</taxon>
        <taxon>Agaricomycotina</taxon>
        <taxon>Agaricomycetes</taxon>
        <taxon>Agaricomycetidae</taxon>
        <taxon>Agaricales</taxon>
        <taxon>Agaricineae</taxon>
        <taxon>Psathyrellaceae</taxon>
        <taxon>Coprinellus</taxon>
    </lineage>
</organism>
<evidence type="ECO:0000256" key="2">
    <source>
        <dbReference type="PIRSR" id="PIRSR601310-3"/>
    </source>
</evidence>
<protein>
    <submittedName>
        <fullName evidence="5">HIT-like protein</fullName>
    </submittedName>
</protein>
<evidence type="ECO:0000313" key="6">
    <source>
        <dbReference type="Proteomes" id="UP000298030"/>
    </source>
</evidence>
<feature type="short sequence motif" description="Histidine triad motif" evidence="2 3">
    <location>
        <begin position="115"/>
        <end position="119"/>
    </location>
</feature>
<evidence type="ECO:0000256" key="1">
    <source>
        <dbReference type="PIRSR" id="PIRSR601310-1"/>
    </source>
</evidence>
<comment type="caution">
    <text evidence="5">The sequence shown here is derived from an EMBL/GenBank/DDBJ whole genome shotgun (WGS) entry which is preliminary data.</text>
</comment>
<dbReference type="PROSITE" id="PS51084">
    <property type="entry name" value="HIT_2"/>
    <property type="match status" value="1"/>
</dbReference>
<keyword evidence="6" id="KW-1185">Reference proteome</keyword>
<dbReference type="Gene3D" id="3.30.428.10">
    <property type="entry name" value="HIT-like"/>
    <property type="match status" value="1"/>
</dbReference>
<dbReference type="PRINTS" id="PR00332">
    <property type="entry name" value="HISTRIAD"/>
</dbReference>
<evidence type="ECO:0000259" key="4">
    <source>
        <dbReference type="PROSITE" id="PS51084"/>
    </source>
</evidence>
<name>A0A4Y7SM80_COPMI</name>
<accession>A0A4Y7SM80</accession>